<gene>
    <name evidence="1" type="ORF">ECANGB1_2227</name>
</gene>
<protein>
    <submittedName>
        <fullName evidence="1">Uncharacterized protein</fullName>
    </submittedName>
</protein>
<keyword evidence="2" id="KW-1185">Reference proteome</keyword>
<dbReference type="Proteomes" id="UP000192639">
    <property type="component" value="Unassembled WGS sequence"/>
</dbReference>
<proteinExistence type="predicted"/>
<dbReference type="AlphaFoldDB" id="A0A1Y1S8N3"/>
<dbReference type="OrthoDB" id="5588096at2759"/>
<organism evidence="1 2">
    <name type="scientific">Enterospora canceri</name>
    <dbReference type="NCBI Taxonomy" id="1081671"/>
    <lineage>
        <taxon>Eukaryota</taxon>
        <taxon>Fungi</taxon>
        <taxon>Fungi incertae sedis</taxon>
        <taxon>Microsporidia</taxon>
        <taxon>Enterocytozoonidae</taxon>
        <taxon>Enterospora</taxon>
    </lineage>
</organism>
<accession>A0A1Y1S8N3</accession>
<dbReference type="VEuPathDB" id="MicrosporidiaDB:ECANGB1_2227"/>
<sequence length="342" mass="37976">MDSLHLSNVKEALESYAGHDARGTEVSERQKEAMAKLLKLPSVKFLELCEDVINEINNRNGAEDVNRGAAMFEKLAGLSEAKFRNLVVDVLLVFDYRFEDGSEATGSSESIAMDELAVELAETAGSLQETYTAESFIKEAMPLGFFNKVIEYVKYSRKYIKHDEIGEFIEGVVEDELDAQSLLFLETVSHPVQLFKAIERSKGMDEEMKKAAERIAAAKEAGEYQDGYARLVSSLIRDIEPFKELFVFDEEVNEFCAVLSALLKANSEPVDFESLKETRILPALDSVLSKSSHIKNEDANNLKMHRFLVEGISNLGSVTETLALILDVARAVLAIAQNSANS</sequence>
<evidence type="ECO:0000313" key="2">
    <source>
        <dbReference type="Proteomes" id="UP000192639"/>
    </source>
</evidence>
<comment type="caution">
    <text evidence="1">The sequence shown here is derived from an EMBL/GenBank/DDBJ whole genome shotgun (WGS) entry which is preliminary data.</text>
</comment>
<evidence type="ECO:0000313" key="1">
    <source>
        <dbReference type="EMBL" id="ORD94831.1"/>
    </source>
</evidence>
<dbReference type="EMBL" id="LWDP01000008">
    <property type="protein sequence ID" value="ORD94831.1"/>
    <property type="molecule type" value="Genomic_DNA"/>
</dbReference>
<name>A0A1Y1S8N3_9MICR</name>
<reference evidence="1 2" key="1">
    <citation type="journal article" date="2017" name="Environ. Microbiol.">
        <title>Decay of the glycolytic pathway and adaptation to intranuclear parasitism within Enterocytozoonidae microsporidia.</title>
        <authorList>
            <person name="Wiredu Boakye D."/>
            <person name="Jaroenlak P."/>
            <person name="Prachumwat A."/>
            <person name="Williams T.A."/>
            <person name="Bateman K.S."/>
            <person name="Itsathitphaisarn O."/>
            <person name="Sritunyalucksana K."/>
            <person name="Paszkiewicz K.H."/>
            <person name="Moore K.A."/>
            <person name="Stentiford G.D."/>
            <person name="Williams B.A."/>
        </authorList>
    </citation>
    <scope>NUCLEOTIDE SEQUENCE [LARGE SCALE GENOMIC DNA]</scope>
    <source>
        <strain evidence="1 2">GB1</strain>
    </source>
</reference>